<evidence type="ECO:0000313" key="5">
    <source>
        <dbReference type="Proteomes" id="UP000006552"/>
    </source>
</evidence>
<keyword evidence="2" id="KW-0203">Cytokinin biosynthesis</keyword>
<dbReference type="HOGENOM" id="CLU_058336_0_5_4"/>
<dbReference type="Pfam" id="PF03641">
    <property type="entry name" value="Lysine_decarbox"/>
    <property type="match status" value="1"/>
</dbReference>
<dbReference type="PANTHER" id="PTHR43393:SF3">
    <property type="entry name" value="LYSINE DECARBOXYLASE-LIKE PROTEIN"/>
    <property type="match status" value="1"/>
</dbReference>
<dbReference type="eggNOG" id="COG1611">
    <property type="taxonomic scope" value="Bacteria"/>
</dbReference>
<dbReference type="GO" id="GO:0005829">
    <property type="term" value="C:cytosol"/>
    <property type="evidence" value="ECO:0007669"/>
    <property type="project" value="TreeGrafter"/>
</dbReference>
<dbReference type="InterPro" id="IPR031100">
    <property type="entry name" value="LOG_fam"/>
</dbReference>
<proteinExistence type="inferred from homology"/>
<protein>
    <recommendedName>
        <fullName evidence="2">Cytokinin riboside 5'-monophosphate phosphoribohydrolase</fullName>
        <ecNumber evidence="2">3.2.2.n1</ecNumber>
    </recommendedName>
</protein>
<organism evidence="4 5">
    <name type="scientific">Aromatoleum aromaticum (strain DSM 19018 / LMG 30748 / EbN1)</name>
    <name type="common">Azoarcus sp. (strain EbN1)</name>
    <dbReference type="NCBI Taxonomy" id="76114"/>
    <lineage>
        <taxon>Bacteria</taxon>
        <taxon>Pseudomonadati</taxon>
        <taxon>Pseudomonadota</taxon>
        <taxon>Betaproteobacteria</taxon>
        <taxon>Rhodocyclales</taxon>
        <taxon>Rhodocyclaceae</taxon>
        <taxon>Aromatoleum</taxon>
    </lineage>
</organism>
<comment type="similarity">
    <text evidence="2">Belongs to the LOG family.</text>
</comment>
<dbReference type="PANTHER" id="PTHR43393">
    <property type="entry name" value="CYTOKININ RIBOSIDE 5'-MONOPHOSPHATE PHOSPHORIBOHYDROLASE"/>
    <property type="match status" value="1"/>
</dbReference>
<comment type="catalytic activity">
    <reaction evidence="1">
        <text>AMP + H2O = D-ribose 5-phosphate + adenine</text>
        <dbReference type="Rhea" id="RHEA:20129"/>
        <dbReference type="ChEBI" id="CHEBI:15377"/>
        <dbReference type="ChEBI" id="CHEBI:16708"/>
        <dbReference type="ChEBI" id="CHEBI:78346"/>
        <dbReference type="ChEBI" id="CHEBI:456215"/>
        <dbReference type="EC" id="3.2.2.4"/>
    </reaction>
</comment>
<reference evidence="4 5" key="1">
    <citation type="journal article" date="2005" name="Arch. Microbiol.">
        <title>The genome sequence of an anaerobic aromatic-degrading denitrifying bacterium, strain EbN1.</title>
        <authorList>
            <person name="Rabus R."/>
            <person name="Kube M."/>
            <person name="Heider J."/>
            <person name="Beck A."/>
            <person name="Heitmann K."/>
            <person name="Widdel F."/>
            <person name="Reinhardt R."/>
        </authorList>
    </citation>
    <scope>NUCLEOTIDE SEQUENCE [LARGE SCALE GENOMIC DNA]</scope>
    <source>
        <strain evidence="4 5">EbN1</strain>
    </source>
</reference>
<dbReference type="InterPro" id="IPR052341">
    <property type="entry name" value="LOG_family_nucleotidases"/>
</dbReference>
<dbReference type="Gene3D" id="3.40.50.450">
    <property type="match status" value="1"/>
</dbReference>
<evidence type="ECO:0000256" key="1">
    <source>
        <dbReference type="ARBA" id="ARBA00000274"/>
    </source>
</evidence>
<feature type="region of interest" description="Disordered" evidence="3">
    <location>
        <begin position="1"/>
        <end position="20"/>
    </location>
</feature>
<dbReference type="KEGG" id="eba:ebA3981"/>
<dbReference type="GO" id="GO:0009691">
    <property type="term" value="P:cytokinin biosynthetic process"/>
    <property type="evidence" value="ECO:0007669"/>
    <property type="project" value="UniProtKB-UniRule"/>
</dbReference>
<dbReference type="InterPro" id="IPR005269">
    <property type="entry name" value="LOG"/>
</dbReference>
<evidence type="ECO:0000256" key="2">
    <source>
        <dbReference type="RuleBase" id="RU363015"/>
    </source>
</evidence>
<dbReference type="EC" id="3.2.2.n1" evidence="2"/>
<dbReference type="SUPFAM" id="SSF102405">
    <property type="entry name" value="MCP/YpsA-like"/>
    <property type="match status" value="1"/>
</dbReference>
<evidence type="ECO:0000256" key="3">
    <source>
        <dbReference type="SAM" id="MobiDB-lite"/>
    </source>
</evidence>
<keyword evidence="5" id="KW-1185">Reference proteome</keyword>
<accession>Q5P2T5</accession>
<gene>
    <name evidence="4" type="ORF">ebA3981</name>
</gene>
<dbReference type="NCBIfam" id="TIGR00730">
    <property type="entry name" value="Rossman fold protein, TIGR00730 family"/>
    <property type="match status" value="1"/>
</dbReference>
<evidence type="ECO:0000313" key="4">
    <source>
        <dbReference type="EMBL" id="CAI08379.1"/>
    </source>
</evidence>
<dbReference type="Proteomes" id="UP000006552">
    <property type="component" value="Chromosome"/>
</dbReference>
<keyword evidence="2" id="KW-0378">Hydrolase</keyword>
<dbReference type="STRING" id="76114.ebA3981"/>
<dbReference type="GO" id="GO:0008714">
    <property type="term" value="F:AMP nucleosidase activity"/>
    <property type="evidence" value="ECO:0007669"/>
    <property type="project" value="UniProtKB-EC"/>
</dbReference>
<sequence>MRRESNRYPGKSRETRIENNMTAKEKIPISAPSSTVPRFNARESWRIFGIMAEFVEATERLNAIRPAVSIFGSARTPPDHMYYMLTERISRLLSDAGFAVISGGGPGIMEAANKGAYFGKSPSIGLNIQLPLEQAANPYQDISQTFQHFFARKFMFVKFASAYVVLPGGFGTLDELMEAMTLIQTGKSRNIPIILVHEPFWRGLLDWFRDRLIAERMINPADLDLIQLIDKPEDVVEAIFKHYETRGFLPLPEEHELMLNL</sequence>
<dbReference type="AlphaFoldDB" id="Q5P2T5"/>
<name>Q5P2T5_AROAE</name>
<dbReference type="EMBL" id="CR555306">
    <property type="protein sequence ID" value="CAI08379.1"/>
    <property type="molecule type" value="Genomic_DNA"/>
</dbReference>